<dbReference type="EMBL" id="LNZH02000107">
    <property type="protein sequence ID" value="OCB91050.1"/>
    <property type="molecule type" value="Genomic_DNA"/>
</dbReference>
<dbReference type="Proteomes" id="UP000757232">
    <property type="component" value="Unassembled WGS sequence"/>
</dbReference>
<reference evidence="1" key="1">
    <citation type="submission" date="2016-06" db="EMBL/GenBank/DDBJ databases">
        <title>Draft Genome sequence of the fungus Inonotus baumii.</title>
        <authorList>
            <person name="Zhu H."/>
            <person name="Lin W."/>
        </authorList>
    </citation>
    <scope>NUCLEOTIDE SEQUENCE</scope>
    <source>
        <strain evidence="1">821</strain>
    </source>
</reference>
<dbReference type="AlphaFoldDB" id="A0A9Q5N8W5"/>
<comment type="caution">
    <text evidence="1">The sequence shown here is derived from an EMBL/GenBank/DDBJ whole genome shotgun (WGS) entry which is preliminary data.</text>
</comment>
<sequence>MSNASNVFQEAIKHYSDNEEFVNNVKEVIARSQDKDGKCHPGTLRVLSVDGTLKWFVDSVNGQCPSEKFGAGEFKGEQVSPSFANTFVLTITHETCTLVLSKDGTPNHTYDGKGHQHGVTGVWAGSF</sequence>
<protein>
    <submittedName>
        <fullName evidence="1">Uncharacterized protein</fullName>
    </submittedName>
</protein>
<accession>A0A9Q5N8W5</accession>
<evidence type="ECO:0000313" key="1">
    <source>
        <dbReference type="EMBL" id="OCB91050.1"/>
    </source>
</evidence>
<proteinExistence type="predicted"/>
<organism evidence="1 2">
    <name type="scientific">Sanghuangporus baumii</name>
    <name type="common">Phellinus baumii</name>
    <dbReference type="NCBI Taxonomy" id="108892"/>
    <lineage>
        <taxon>Eukaryota</taxon>
        <taxon>Fungi</taxon>
        <taxon>Dikarya</taxon>
        <taxon>Basidiomycota</taxon>
        <taxon>Agaricomycotina</taxon>
        <taxon>Agaricomycetes</taxon>
        <taxon>Hymenochaetales</taxon>
        <taxon>Hymenochaetaceae</taxon>
        <taxon>Sanghuangporus</taxon>
    </lineage>
</organism>
<evidence type="ECO:0000313" key="2">
    <source>
        <dbReference type="Proteomes" id="UP000757232"/>
    </source>
</evidence>
<name>A0A9Q5N8W5_SANBA</name>
<keyword evidence="2" id="KW-1185">Reference proteome</keyword>
<gene>
    <name evidence="1" type="ORF">A7U60_g1687</name>
</gene>